<dbReference type="PANTHER" id="PTHR39158">
    <property type="entry name" value="OS08G0560600 PROTEIN"/>
    <property type="match status" value="1"/>
</dbReference>
<dbReference type="InterPro" id="IPR018961">
    <property type="entry name" value="DnaJ_homolog_subfam-C_membr-28"/>
</dbReference>
<dbReference type="EMBL" id="CP076642">
    <property type="protein sequence ID" value="QXO15428.1"/>
    <property type="molecule type" value="Genomic_DNA"/>
</dbReference>
<reference evidence="2" key="1">
    <citation type="submission" date="2021-06" db="EMBL/GenBank/DDBJ databases">
        <title>Vibrio nov. sp., novel gut bacterium isolated from Yellow Sea oyster.</title>
        <authorList>
            <person name="Muhammad N."/>
            <person name="Nguyen T.H."/>
            <person name="Lee Y.-J."/>
            <person name="Ko J."/>
            <person name="Kim S.-G."/>
        </authorList>
    </citation>
    <scope>NUCLEOTIDE SEQUENCE</scope>
    <source>
        <strain evidence="2">OG9-811</strain>
    </source>
</reference>
<dbReference type="RefSeq" id="WP_136483893.1">
    <property type="nucleotide sequence ID" value="NZ_CP076642.1"/>
</dbReference>
<dbReference type="InterPro" id="IPR052573">
    <property type="entry name" value="DnaJ_C_subfamily_28"/>
</dbReference>
<evidence type="ECO:0000259" key="1">
    <source>
        <dbReference type="Pfam" id="PF09350"/>
    </source>
</evidence>
<accession>A0A975U5A9</accession>
<dbReference type="Pfam" id="PF09350">
    <property type="entry name" value="DJC28_CD"/>
    <property type="match status" value="1"/>
</dbReference>
<dbReference type="AlphaFoldDB" id="A0A975U5A9"/>
<evidence type="ECO:0000313" key="2">
    <source>
        <dbReference type="EMBL" id="QXO15428.1"/>
    </source>
</evidence>
<dbReference type="Proteomes" id="UP000694232">
    <property type="component" value="Chromosome 2"/>
</dbReference>
<protein>
    <submittedName>
        <fullName evidence="2">DUF1992 domain-containing protein</fullName>
    </submittedName>
</protein>
<gene>
    <name evidence="2" type="ORF">KNV97_03050</name>
</gene>
<organism evidence="2 3">
    <name type="scientific">Vibrio ostreae</name>
    <dbReference type="NCBI Taxonomy" id="2841925"/>
    <lineage>
        <taxon>Bacteria</taxon>
        <taxon>Pseudomonadati</taxon>
        <taxon>Pseudomonadota</taxon>
        <taxon>Gammaproteobacteria</taxon>
        <taxon>Vibrionales</taxon>
        <taxon>Vibrionaceae</taxon>
        <taxon>Vibrio</taxon>
    </lineage>
</organism>
<name>A0A975U5A9_9VIBR</name>
<keyword evidence="3" id="KW-1185">Reference proteome</keyword>
<dbReference type="PANTHER" id="PTHR39158:SF1">
    <property type="entry name" value="DNAJ HOMOLOG SUBFAMILY C MEMBER 28"/>
    <property type="match status" value="1"/>
</dbReference>
<evidence type="ECO:0000313" key="3">
    <source>
        <dbReference type="Proteomes" id="UP000694232"/>
    </source>
</evidence>
<proteinExistence type="predicted"/>
<feature type="domain" description="DnaJ homologue subfamily C member 28 conserved" evidence="1">
    <location>
        <begin position="8"/>
        <end position="74"/>
    </location>
</feature>
<dbReference type="KEGG" id="vos:KNV97_03050"/>
<sequence length="120" mass="13733">MSTLVDKIAEQRIQAAFDNGNMDDLPGKGEPLQLDDDSMVPEQLRMGYRVLKNAGYIPPELAERNQAMSLCDLMARCAEGSPQRCDAEHKLRQLELRMRMQGVDTRFLHRYLRSLQTGEH</sequence>